<evidence type="ECO:0000313" key="7">
    <source>
        <dbReference type="EMBL" id="MDV5087365.1"/>
    </source>
</evidence>
<evidence type="ECO:0000256" key="2">
    <source>
        <dbReference type="ARBA" id="ARBA00006099"/>
    </source>
</evidence>
<reference evidence="7 8" key="1">
    <citation type="submission" date="2023-10" db="EMBL/GenBank/DDBJ databases">
        <title>Veillonella sp. nov., isolated from a pig farm feces dump.</title>
        <authorList>
            <person name="Chang Y.-H."/>
        </authorList>
    </citation>
    <scope>NUCLEOTIDE SEQUENCE [LARGE SCALE GENOMIC DNA]</scope>
    <source>
        <strain evidence="7 8">YH-vei2233</strain>
    </source>
</reference>
<keyword evidence="3" id="KW-0813">Transport</keyword>
<comment type="subcellular location">
    <subcellularLocation>
        <location evidence="1">Periplasm</location>
    </subcellularLocation>
</comment>
<proteinExistence type="inferred from homology"/>
<dbReference type="Proteomes" id="UP001272515">
    <property type="component" value="Unassembled WGS sequence"/>
</dbReference>
<dbReference type="NCBIfam" id="TIGR00971">
    <property type="entry name" value="3a0106s03"/>
    <property type="match status" value="1"/>
</dbReference>
<dbReference type="PANTHER" id="PTHR30368">
    <property type="entry name" value="SULFATE-BINDING PROTEIN"/>
    <property type="match status" value="1"/>
</dbReference>
<evidence type="ECO:0000256" key="1">
    <source>
        <dbReference type="ARBA" id="ARBA00004418"/>
    </source>
</evidence>
<dbReference type="InterPro" id="IPR005669">
    <property type="entry name" value="Thiosulph/SO4-bd"/>
</dbReference>
<keyword evidence="6" id="KW-0472">Membrane</keyword>
<organism evidence="7 8">
    <name type="scientific">Veillonella absiana</name>
    <dbReference type="NCBI Taxonomy" id="3079305"/>
    <lineage>
        <taxon>Bacteria</taxon>
        <taxon>Bacillati</taxon>
        <taxon>Bacillota</taxon>
        <taxon>Negativicutes</taxon>
        <taxon>Veillonellales</taxon>
        <taxon>Veillonellaceae</taxon>
        <taxon>Veillonella</taxon>
    </lineage>
</organism>
<dbReference type="CDD" id="cd01005">
    <property type="entry name" value="PBP2_CysP"/>
    <property type="match status" value="1"/>
</dbReference>
<sequence length="351" mass="39902">MNNKRSSHVNGWLRRHSKSIIIGALCVVAVAAIGNYIVNASYQERHNILNVSYDPTRELYTDYNQKFGTYWENTTGETLEFSQSNGGSGKQARAVMEGLDADVLSLALAYDVDKVANTGLINQEWRDRFPNQSVPYTSLVVFLVRKDNPKHIQDWNDLAHDDVSIVVPNPKTSGAARWIYLSVWAYGRERYQGNEADIKTFIKSVYGHVKVLDSGSRDSTTSFVNRKQGDVLIGWENEALLIMHDYPGEYEMIIPSITMRTDLPVVVVDEVVDRKHTRDIAQGYIQYLYSDEGQRVIAEHNYRPINQDILKEYNQKFKPANTVTIDSFGGWSAAQQVHFSEGGTFDEIYEL</sequence>
<dbReference type="NCBIfam" id="NF008022">
    <property type="entry name" value="PRK10752.1"/>
    <property type="match status" value="1"/>
</dbReference>
<evidence type="ECO:0000256" key="6">
    <source>
        <dbReference type="SAM" id="Phobius"/>
    </source>
</evidence>
<keyword evidence="6" id="KW-1133">Transmembrane helix</keyword>
<dbReference type="PROSITE" id="PS00757">
    <property type="entry name" value="PROK_SULFATE_BIND_2"/>
    <property type="match status" value="1"/>
</dbReference>
<keyword evidence="5" id="KW-0574">Periplasm</keyword>
<evidence type="ECO:0000313" key="8">
    <source>
        <dbReference type="Proteomes" id="UP001272515"/>
    </source>
</evidence>
<dbReference type="RefSeq" id="WP_317329225.1">
    <property type="nucleotide sequence ID" value="NZ_JAWJZA010000009.1"/>
</dbReference>
<keyword evidence="8" id="KW-1185">Reference proteome</keyword>
<keyword evidence="6" id="KW-0812">Transmembrane</keyword>
<dbReference type="Gene3D" id="3.40.190.10">
    <property type="entry name" value="Periplasmic binding protein-like II"/>
    <property type="match status" value="2"/>
</dbReference>
<comment type="similarity">
    <text evidence="2">Belongs to the prokaryotic sulfate-binding protein family.</text>
</comment>
<keyword evidence="4" id="KW-0732">Signal</keyword>
<evidence type="ECO:0000256" key="3">
    <source>
        <dbReference type="ARBA" id="ARBA00022448"/>
    </source>
</evidence>
<accession>A0ABU3Z633</accession>
<comment type="caution">
    <text evidence="7">The sequence shown here is derived from an EMBL/GenBank/DDBJ whole genome shotgun (WGS) entry which is preliminary data.</text>
</comment>
<evidence type="ECO:0000256" key="5">
    <source>
        <dbReference type="ARBA" id="ARBA00022764"/>
    </source>
</evidence>
<dbReference type="Pfam" id="PF13531">
    <property type="entry name" value="SBP_bac_11"/>
    <property type="match status" value="1"/>
</dbReference>
<gene>
    <name evidence="7" type="ORF">RVY80_00645</name>
</gene>
<protein>
    <submittedName>
        <fullName evidence="7">Sulfate ABC transporter substrate-binding protein</fullName>
    </submittedName>
</protein>
<dbReference type="EMBL" id="JAWJZB010000001">
    <property type="protein sequence ID" value="MDV5087365.1"/>
    <property type="molecule type" value="Genomic_DNA"/>
</dbReference>
<feature type="transmembrane region" description="Helical" evidence="6">
    <location>
        <begin position="20"/>
        <end position="38"/>
    </location>
</feature>
<name>A0ABU3Z633_9FIRM</name>
<dbReference type="SUPFAM" id="SSF53850">
    <property type="entry name" value="Periplasmic binding protein-like II"/>
    <property type="match status" value="1"/>
</dbReference>
<dbReference type="InterPro" id="IPR034408">
    <property type="entry name" value="Sulphate/thiosulphate_BS"/>
</dbReference>
<dbReference type="PANTHER" id="PTHR30368:SF2">
    <property type="entry name" value="SULFATE-BINDING PROTEIN"/>
    <property type="match status" value="1"/>
</dbReference>
<evidence type="ECO:0000256" key="4">
    <source>
        <dbReference type="ARBA" id="ARBA00022729"/>
    </source>
</evidence>